<keyword evidence="2" id="KW-1185">Reference proteome</keyword>
<comment type="caution">
    <text evidence="1">The sequence shown here is derived from an EMBL/GenBank/DDBJ whole genome shotgun (WGS) entry which is preliminary data.</text>
</comment>
<dbReference type="EMBL" id="NPEU01000006">
    <property type="protein sequence ID" value="RAI41989.1"/>
    <property type="molecule type" value="Genomic_DNA"/>
</dbReference>
<dbReference type="AlphaFoldDB" id="A0A327KT35"/>
<dbReference type="RefSeq" id="WP_111355256.1">
    <property type="nucleotide sequence ID" value="NZ_NHSK01000074.1"/>
</dbReference>
<gene>
    <name evidence="1" type="ORF">CH338_01415</name>
</gene>
<proteinExistence type="predicted"/>
<sequence length="225" mass="25079">MALSAKIEALDRDVELIIQSDLSPAARSRVLAQFAREQIGIASEQNRRALGSVPPFTTFVDGSESAALDRVRPDGVISVEYELFVDVLRFIADELVKTSPKLTGRYSKSHILMADGDEIELTDDLPDAAEFAFVSTMPYSRKLEKGLSRQAPDGIYEVLAAKAKRRFSNIATIRFGFRSVLGASALNTWAGRTRMRPNRTNKQSARAFGDWLRRQPAIVVTFRNR</sequence>
<reference evidence="1 2" key="1">
    <citation type="submission" date="2017-07" db="EMBL/GenBank/DDBJ databases">
        <title>Draft Genome Sequences of Select Purple Nonsulfur Bacteria.</title>
        <authorList>
            <person name="Lasarre B."/>
            <person name="Mckinlay J.B."/>
        </authorList>
    </citation>
    <scope>NUCLEOTIDE SEQUENCE [LARGE SCALE GENOMIC DNA]</scope>
    <source>
        <strain evidence="1 2">DSM 11907</strain>
    </source>
</reference>
<organism evidence="1 2">
    <name type="scientific">Rhodoplanes elegans</name>
    <dbReference type="NCBI Taxonomy" id="29408"/>
    <lineage>
        <taxon>Bacteria</taxon>
        <taxon>Pseudomonadati</taxon>
        <taxon>Pseudomonadota</taxon>
        <taxon>Alphaproteobacteria</taxon>
        <taxon>Hyphomicrobiales</taxon>
        <taxon>Nitrobacteraceae</taxon>
        <taxon>Rhodoplanes</taxon>
    </lineage>
</organism>
<accession>A0A327KT35</accession>
<protein>
    <submittedName>
        <fullName evidence="1">Uncharacterized protein</fullName>
    </submittedName>
</protein>
<dbReference type="OrthoDB" id="7303458at2"/>
<name>A0A327KT35_9BRAD</name>
<evidence type="ECO:0000313" key="1">
    <source>
        <dbReference type="EMBL" id="RAI41989.1"/>
    </source>
</evidence>
<dbReference type="Proteomes" id="UP000248863">
    <property type="component" value="Unassembled WGS sequence"/>
</dbReference>
<evidence type="ECO:0000313" key="2">
    <source>
        <dbReference type="Proteomes" id="UP000248863"/>
    </source>
</evidence>